<reference evidence="2" key="2">
    <citation type="submission" date="2018-11" db="EMBL/GenBank/DDBJ databases">
        <title>Trombidioid mite genomics.</title>
        <authorList>
            <person name="Dong X."/>
        </authorList>
    </citation>
    <scope>NUCLEOTIDE SEQUENCE</scope>
    <source>
        <strain evidence="2">UoL-WK</strain>
    </source>
</reference>
<evidence type="ECO:0000313" key="3">
    <source>
        <dbReference type="EMBL" id="RWS10558.1"/>
    </source>
</evidence>
<dbReference type="OrthoDB" id="268530at2759"/>
<dbReference type="EMBL" id="NCKU01002058">
    <property type="protein sequence ID" value="RWS10558.1"/>
    <property type="molecule type" value="Genomic_DNA"/>
</dbReference>
<dbReference type="Gene3D" id="3.30.70.60">
    <property type="match status" value="1"/>
</dbReference>
<sequence length="98" mass="11616">MSSRHIPGKPHRVANFVLYHFDSPPEKSLYLKDRYKLDSDILRAKIISKDKHIEPDYKCTLEEESLPPSYRKTVQELLNKKPKEYGLPTKPPKQEYEF</sequence>
<dbReference type="EMBL" id="NCKU01002186">
    <property type="protein sequence ID" value="RWS10211.1"/>
    <property type="molecule type" value="Genomic_DNA"/>
</dbReference>
<reference evidence="2 4" key="1">
    <citation type="journal article" date="2018" name="Gigascience">
        <title>Genomes of trombidid mites reveal novel predicted allergens and laterally-transferred genes associated with secondary metabolism.</title>
        <authorList>
            <person name="Dong X."/>
            <person name="Chaisiri K."/>
            <person name="Xia D."/>
            <person name="Armstrong S.D."/>
            <person name="Fang Y."/>
            <person name="Donnelly M.J."/>
            <person name="Kadowaki T."/>
            <person name="McGarry J.W."/>
            <person name="Darby A.C."/>
            <person name="Makepeace B.L."/>
        </authorList>
    </citation>
    <scope>NUCLEOTIDE SEQUENCE [LARGE SCALE GENOMIC DNA]</scope>
    <source>
        <strain evidence="2">UoL-WK</strain>
    </source>
</reference>
<dbReference type="AlphaFoldDB" id="A0A3S3NVZ0"/>
<dbReference type="EMBL" id="NCKU01002192">
    <property type="protein sequence ID" value="RWS10188.1"/>
    <property type="molecule type" value="Genomic_DNA"/>
</dbReference>
<gene>
    <name evidence="1" type="ORF">B4U79_09811</name>
    <name evidence="3" type="ORF">B4U79_14546</name>
    <name evidence="2" type="ORF">B4U79_15460</name>
</gene>
<protein>
    <submittedName>
        <fullName evidence="2">Uncharacterized protein</fullName>
    </submittedName>
</protein>
<dbReference type="GO" id="GO:0006412">
    <property type="term" value="P:translation"/>
    <property type="evidence" value="ECO:0007669"/>
    <property type="project" value="InterPro"/>
</dbReference>
<dbReference type="InterPro" id="IPR035980">
    <property type="entry name" value="Ribosomal_bS6_sf"/>
</dbReference>
<dbReference type="GO" id="GO:0003735">
    <property type="term" value="F:structural constituent of ribosome"/>
    <property type="evidence" value="ECO:0007669"/>
    <property type="project" value="InterPro"/>
</dbReference>
<evidence type="ECO:0000313" key="2">
    <source>
        <dbReference type="EMBL" id="RWS10211.1"/>
    </source>
</evidence>
<comment type="caution">
    <text evidence="2">The sequence shown here is derived from an EMBL/GenBank/DDBJ whole genome shotgun (WGS) entry which is preliminary data.</text>
</comment>
<dbReference type="GO" id="GO:0019843">
    <property type="term" value="F:rRNA binding"/>
    <property type="evidence" value="ECO:0007669"/>
    <property type="project" value="InterPro"/>
</dbReference>
<dbReference type="GO" id="GO:0005840">
    <property type="term" value="C:ribosome"/>
    <property type="evidence" value="ECO:0007669"/>
    <property type="project" value="InterPro"/>
</dbReference>
<organism evidence="2 4">
    <name type="scientific">Dinothrombium tinctorium</name>
    <dbReference type="NCBI Taxonomy" id="1965070"/>
    <lineage>
        <taxon>Eukaryota</taxon>
        <taxon>Metazoa</taxon>
        <taxon>Ecdysozoa</taxon>
        <taxon>Arthropoda</taxon>
        <taxon>Chelicerata</taxon>
        <taxon>Arachnida</taxon>
        <taxon>Acari</taxon>
        <taxon>Acariformes</taxon>
        <taxon>Trombidiformes</taxon>
        <taxon>Prostigmata</taxon>
        <taxon>Anystina</taxon>
        <taxon>Parasitengona</taxon>
        <taxon>Trombidioidea</taxon>
        <taxon>Trombidiidae</taxon>
        <taxon>Dinothrombium</taxon>
    </lineage>
</organism>
<dbReference type="STRING" id="1965070.A0A3S3NVZ0"/>
<proteinExistence type="predicted"/>
<dbReference type="InterPro" id="IPR014717">
    <property type="entry name" value="Transl_elong_EF1B/ribsomal_bS6"/>
</dbReference>
<accession>A0A3S3NVZ0</accession>
<dbReference type="SUPFAM" id="SSF54995">
    <property type="entry name" value="Ribosomal protein S6"/>
    <property type="match status" value="1"/>
</dbReference>
<evidence type="ECO:0000313" key="1">
    <source>
        <dbReference type="EMBL" id="RWS10188.1"/>
    </source>
</evidence>
<keyword evidence="4" id="KW-1185">Reference proteome</keyword>
<name>A0A3S3NVZ0_9ACAR</name>
<dbReference type="Proteomes" id="UP000285301">
    <property type="component" value="Unassembled WGS sequence"/>
</dbReference>
<evidence type="ECO:0000313" key="4">
    <source>
        <dbReference type="Proteomes" id="UP000285301"/>
    </source>
</evidence>